<evidence type="ECO:0000313" key="3">
    <source>
        <dbReference type="Proteomes" id="UP001153714"/>
    </source>
</evidence>
<evidence type="ECO:0000313" key="2">
    <source>
        <dbReference type="EMBL" id="CAG9796825.1"/>
    </source>
</evidence>
<feature type="chain" id="PRO_5040492191" evidence="1">
    <location>
        <begin position="19"/>
        <end position="124"/>
    </location>
</feature>
<name>A0A9N9RH86_9NEOP</name>
<dbReference type="EMBL" id="OU893340">
    <property type="protein sequence ID" value="CAG9796825.1"/>
    <property type="molecule type" value="Genomic_DNA"/>
</dbReference>
<reference evidence="2" key="1">
    <citation type="submission" date="2021-12" db="EMBL/GenBank/DDBJ databases">
        <authorList>
            <person name="King R."/>
        </authorList>
    </citation>
    <scope>NUCLEOTIDE SEQUENCE</scope>
</reference>
<keyword evidence="3" id="KW-1185">Reference proteome</keyword>
<dbReference type="OrthoDB" id="7272008at2759"/>
<reference evidence="2" key="2">
    <citation type="submission" date="2022-10" db="EMBL/GenBank/DDBJ databases">
        <authorList>
            <consortium name="ENA_rothamsted_submissions"/>
            <consortium name="culmorum"/>
            <person name="King R."/>
        </authorList>
    </citation>
    <scope>NUCLEOTIDE SEQUENCE</scope>
</reference>
<organism evidence="2 3">
    <name type="scientific">Diatraea saccharalis</name>
    <name type="common">sugarcane borer</name>
    <dbReference type="NCBI Taxonomy" id="40085"/>
    <lineage>
        <taxon>Eukaryota</taxon>
        <taxon>Metazoa</taxon>
        <taxon>Ecdysozoa</taxon>
        <taxon>Arthropoda</taxon>
        <taxon>Hexapoda</taxon>
        <taxon>Insecta</taxon>
        <taxon>Pterygota</taxon>
        <taxon>Neoptera</taxon>
        <taxon>Endopterygota</taxon>
        <taxon>Lepidoptera</taxon>
        <taxon>Glossata</taxon>
        <taxon>Ditrysia</taxon>
        <taxon>Pyraloidea</taxon>
        <taxon>Crambidae</taxon>
        <taxon>Crambinae</taxon>
        <taxon>Diatraea</taxon>
    </lineage>
</organism>
<feature type="signal peptide" evidence="1">
    <location>
        <begin position="1"/>
        <end position="18"/>
    </location>
</feature>
<gene>
    <name evidence="2" type="ORF">DIATSA_LOCUS13979</name>
</gene>
<dbReference type="AlphaFoldDB" id="A0A9N9RH86"/>
<sequence length="124" mass="14636">MANIKIVIFVAIFCVVCGKPLEYSENDDPTTNHEKSHTIQRRFVNTALTSGGFDNDEFNRMRVKRSEEYDDCEKLQLCKLHAHSRHSFLAAFELYFVNKENARLWDHHARSSKDCERRFSCYKK</sequence>
<proteinExistence type="predicted"/>
<evidence type="ECO:0000256" key="1">
    <source>
        <dbReference type="SAM" id="SignalP"/>
    </source>
</evidence>
<protein>
    <submittedName>
        <fullName evidence="2">Uncharacterized protein</fullName>
    </submittedName>
</protein>
<dbReference type="Proteomes" id="UP001153714">
    <property type="component" value="Chromosome 9"/>
</dbReference>
<accession>A0A9N9RH86</accession>
<keyword evidence="1" id="KW-0732">Signal</keyword>